<dbReference type="RefSeq" id="WP_089381791.1">
    <property type="nucleotide sequence ID" value="NZ_FZNT01000006.1"/>
</dbReference>
<reference evidence="1 2" key="1">
    <citation type="submission" date="2017-06" db="EMBL/GenBank/DDBJ databases">
        <authorList>
            <person name="Kim H.J."/>
            <person name="Triplett B.A."/>
        </authorList>
    </citation>
    <scope>NUCLEOTIDE SEQUENCE [LARGE SCALE GENOMIC DNA]</scope>
    <source>
        <strain evidence="1 2">DSM 29150</strain>
    </source>
</reference>
<dbReference type="EMBL" id="FZNT01000006">
    <property type="protein sequence ID" value="SNR58029.1"/>
    <property type="molecule type" value="Genomic_DNA"/>
</dbReference>
<dbReference type="Proteomes" id="UP000198384">
    <property type="component" value="Unassembled WGS sequence"/>
</dbReference>
<accession>A0A238XJ98</accession>
<sequence length="195" mass="23568">MKRLISHSNFSYANLRDETIQFQVQAIYKSEIDSGIELLSYQEFKGITIDHIDNENINNPIYFNDRLNNILTKYQLDPNWEDNLKYNCHYYSFFQDTDYWLDDIDGFLRVSEAKFVISEYSLEEVFVESDIILFIDKDDKIIHSCRFENNQFIHKCGTRGLHHFNSLEDWRNCEECKYDETKNYKVCRLNLKYKK</sequence>
<dbReference type="AlphaFoldDB" id="A0A238XJ98"/>
<organism evidence="1 2">
    <name type="scientific">Lutibacter agarilyticus</name>
    <dbReference type="NCBI Taxonomy" id="1109740"/>
    <lineage>
        <taxon>Bacteria</taxon>
        <taxon>Pseudomonadati</taxon>
        <taxon>Bacteroidota</taxon>
        <taxon>Flavobacteriia</taxon>
        <taxon>Flavobacteriales</taxon>
        <taxon>Flavobacteriaceae</taxon>
        <taxon>Lutibacter</taxon>
    </lineage>
</organism>
<keyword evidence="2" id="KW-1185">Reference proteome</keyword>
<gene>
    <name evidence="1" type="ORF">SAMN06265371_10627</name>
</gene>
<evidence type="ECO:0000313" key="2">
    <source>
        <dbReference type="Proteomes" id="UP000198384"/>
    </source>
</evidence>
<evidence type="ECO:0000313" key="1">
    <source>
        <dbReference type="EMBL" id="SNR58029.1"/>
    </source>
</evidence>
<name>A0A238XJ98_9FLAO</name>
<proteinExistence type="predicted"/>
<protein>
    <submittedName>
        <fullName evidence="1">Uncharacterized protein</fullName>
    </submittedName>
</protein>